<keyword evidence="4 10" id="KW-0812">Transmembrane</keyword>
<keyword evidence="7 10" id="KW-0472">Membrane</keyword>
<feature type="transmembrane region" description="Helical" evidence="10">
    <location>
        <begin position="75"/>
        <end position="98"/>
    </location>
</feature>
<dbReference type="Pfam" id="PF02949">
    <property type="entry name" value="7tm_6"/>
    <property type="match status" value="3"/>
</dbReference>
<reference evidence="12" key="1">
    <citation type="submission" date="2025-08" db="UniProtKB">
        <authorList>
            <consortium name="RefSeq"/>
        </authorList>
    </citation>
    <scope>IDENTIFICATION</scope>
</reference>
<evidence type="ECO:0000256" key="2">
    <source>
        <dbReference type="ARBA" id="ARBA00022475"/>
    </source>
</evidence>
<evidence type="ECO:0000256" key="6">
    <source>
        <dbReference type="ARBA" id="ARBA00022989"/>
    </source>
</evidence>
<name>A0AAJ7RFV1_CEPCN</name>
<keyword evidence="11" id="KW-1185">Reference proteome</keyword>
<keyword evidence="6 10" id="KW-1133">Transmembrane helix</keyword>
<protein>
    <submittedName>
        <fullName evidence="12">Odorant receptor 85b-like isoform X1</fullName>
    </submittedName>
</protein>
<evidence type="ECO:0000256" key="10">
    <source>
        <dbReference type="SAM" id="Phobius"/>
    </source>
</evidence>
<keyword evidence="5" id="KW-0552">Olfaction</keyword>
<evidence type="ECO:0000256" key="5">
    <source>
        <dbReference type="ARBA" id="ARBA00022725"/>
    </source>
</evidence>
<keyword evidence="2" id="KW-1003">Cell membrane</keyword>
<keyword evidence="3" id="KW-0716">Sensory transduction</keyword>
<evidence type="ECO:0000256" key="9">
    <source>
        <dbReference type="ARBA" id="ARBA00023224"/>
    </source>
</evidence>
<feature type="transmembrane region" description="Helical" evidence="10">
    <location>
        <begin position="304"/>
        <end position="327"/>
    </location>
</feature>
<feature type="transmembrane region" description="Helical" evidence="10">
    <location>
        <begin position="104"/>
        <end position="127"/>
    </location>
</feature>
<feature type="transmembrane region" description="Helical" evidence="10">
    <location>
        <begin position="342"/>
        <end position="362"/>
    </location>
</feature>
<dbReference type="GO" id="GO:0005886">
    <property type="term" value="C:plasma membrane"/>
    <property type="evidence" value="ECO:0007669"/>
    <property type="project" value="UniProtKB-SubCell"/>
</dbReference>
<evidence type="ECO:0000256" key="8">
    <source>
        <dbReference type="ARBA" id="ARBA00023170"/>
    </source>
</evidence>
<dbReference type="GeneID" id="107267200"/>
<dbReference type="AlphaFoldDB" id="A0AAJ7RFV1"/>
<dbReference type="PANTHER" id="PTHR21137:SF35">
    <property type="entry name" value="ODORANT RECEPTOR 19A-RELATED"/>
    <property type="match status" value="1"/>
</dbReference>
<evidence type="ECO:0000313" key="12">
    <source>
        <dbReference type="RefSeq" id="XP_024940149.1"/>
    </source>
</evidence>
<evidence type="ECO:0000256" key="4">
    <source>
        <dbReference type="ARBA" id="ARBA00022692"/>
    </source>
</evidence>
<evidence type="ECO:0000256" key="1">
    <source>
        <dbReference type="ARBA" id="ARBA00004651"/>
    </source>
</evidence>
<keyword evidence="9" id="KW-0807">Transducer</keyword>
<sequence length="555" mass="64138">MRHRVEISSSSRETPWIFSSSGAFEPFVSVTMKTKKDKCRDMKFVTNIHRLVLAPIGLWPDVENIKKDKVLKFKIISSILLVLVFVYLPQTILLVTRIDDFDLVIQILATGEIVCSCALIKIIILYFNRQALGKLLKYMEEDWMNSVNANEETKGILLKKGKFVRRFCISNILFSYLTFLLRVLVKIQFHITKTSECETHRGLEFFFPSYFPKYMLKSPNFELIFIGQIVATVIVINIYIGCDNFLVLLIMHVSARSTILRALLRDLPLKVHPKDSIKFMKELGIIVRRHEHLNRFASMIDDNFNIILLAQMTLLAALLCFLCFQLIMKVQVQNAEVSTMEIVFLIFFILATLIPLYIYCYFGEILQHEVNVIFPNIILQHYFFSHNSITAQNEKIRNAAYECLWYIREPIDARSVILIMDRTVRPMKLTAGKFRSFTMSTFTDVFQNDQSSIAETVFLICAIFVAFAGLYGYCYVSELLCSENEAIGDTVYDSCWYNLSPKDARCLLFIISGSRKQLFVTAANFCYYSHSLFAAVRNFPTIQKSICYAETFVLL</sequence>
<evidence type="ECO:0000256" key="7">
    <source>
        <dbReference type="ARBA" id="ARBA00023136"/>
    </source>
</evidence>
<feature type="transmembrane region" description="Helical" evidence="10">
    <location>
        <begin position="167"/>
        <end position="185"/>
    </location>
</feature>
<dbReference type="GO" id="GO:0004984">
    <property type="term" value="F:olfactory receptor activity"/>
    <property type="evidence" value="ECO:0007669"/>
    <property type="project" value="InterPro"/>
</dbReference>
<accession>A0AAJ7RFV1</accession>
<gene>
    <name evidence="12" type="primary">LOC107267200</name>
</gene>
<feature type="transmembrane region" description="Helical" evidence="10">
    <location>
        <begin position="223"/>
        <end position="251"/>
    </location>
</feature>
<evidence type="ECO:0000313" key="11">
    <source>
        <dbReference type="Proteomes" id="UP000694920"/>
    </source>
</evidence>
<proteinExistence type="predicted"/>
<dbReference type="PANTHER" id="PTHR21137">
    <property type="entry name" value="ODORANT RECEPTOR"/>
    <property type="match status" value="1"/>
</dbReference>
<dbReference type="RefSeq" id="XP_024940149.1">
    <property type="nucleotide sequence ID" value="XM_025084381.1"/>
</dbReference>
<dbReference type="InterPro" id="IPR004117">
    <property type="entry name" value="7tm6_olfct_rcpt"/>
</dbReference>
<dbReference type="GO" id="GO:0007165">
    <property type="term" value="P:signal transduction"/>
    <property type="evidence" value="ECO:0007669"/>
    <property type="project" value="UniProtKB-KW"/>
</dbReference>
<organism evidence="11 12">
    <name type="scientific">Cephus cinctus</name>
    <name type="common">Wheat stem sawfly</name>
    <dbReference type="NCBI Taxonomy" id="211228"/>
    <lineage>
        <taxon>Eukaryota</taxon>
        <taxon>Metazoa</taxon>
        <taxon>Ecdysozoa</taxon>
        <taxon>Arthropoda</taxon>
        <taxon>Hexapoda</taxon>
        <taxon>Insecta</taxon>
        <taxon>Pterygota</taxon>
        <taxon>Neoptera</taxon>
        <taxon>Endopterygota</taxon>
        <taxon>Hymenoptera</taxon>
        <taxon>Cephoidea</taxon>
        <taxon>Cephidae</taxon>
        <taxon>Cephus</taxon>
    </lineage>
</organism>
<evidence type="ECO:0000256" key="3">
    <source>
        <dbReference type="ARBA" id="ARBA00022606"/>
    </source>
</evidence>
<dbReference type="GO" id="GO:0005549">
    <property type="term" value="F:odorant binding"/>
    <property type="evidence" value="ECO:0007669"/>
    <property type="project" value="InterPro"/>
</dbReference>
<dbReference type="Proteomes" id="UP000694920">
    <property type="component" value="Unplaced"/>
</dbReference>
<keyword evidence="8" id="KW-0675">Receptor</keyword>
<comment type="subcellular location">
    <subcellularLocation>
        <location evidence="1">Cell membrane</location>
        <topology evidence="1">Multi-pass membrane protein</topology>
    </subcellularLocation>
</comment>
<feature type="transmembrane region" description="Helical" evidence="10">
    <location>
        <begin position="456"/>
        <end position="473"/>
    </location>
</feature>